<name>A0AAV6XLF3_9LAMI</name>
<protein>
    <recommendedName>
        <fullName evidence="2">Transposase MuDR plant domain-containing protein</fullName>
    </recommendedName>
</protein>
<feature type="compositionally biased region" description="Low complexity" evidence="1">
    <location>
        <begin position="37"/>
        <end position="51"/>
    </location>
</feature>
<dbReference type="Proteomes" id="UP000826271">
    <property type="component" value="Unassembled WGS sequence"/>
</dbReference>
<feature type="region of interest" description="Disordered" evidence="1">
    <location>
        <begin position="31"/>
        <end position="58"/>
    </location>
</feature>
<dbReference type="EMBL" id="WHWC01000004">
    <property type="protein sequence ID" value="KAG8383328.1"/>
    <property type="molecule type" value="Genomic_DNA"/>
</dbReference>
<evidence type="ECO:0000256" key="1">
    <source>
        <dbReference type="SAM" id="MobiDB-lite"/>
    </source>
</evidence>
<feature type="region of interest" description="Disordered" evidence="1">
    <location>
        <begin position="176"/>
        <end position="198"/>
    </location>
</feature>
<evidence type="ECO:0000313" key="3">
    <source>
        <dbReference type="EMBL" id="KAG8383328.1"/>
    </source>
</evidence>
<evidence type="ECO:0000259" key="2">
    <source>
        <dbReference type="Pfam" id="PF03108"/>
    </source>
</evidence>
<comment type="caution">
    <text evidence="3">The sequence shown here is derived from an EMBL/GenBank/DDBJ whole genome shotgun (WGS) entry which is preliminary data.</text>
</comment>
<evidence type="ECO:0000313" key="4">
    <source>
        <dbReference type="Proteomes" id="UP000826271"/>
    </source>
</evidence>
<sequence length="254" mass="28830">MNTDYKDELCDSDYDLGDDDILFQRNVDPGVELGDPNNINENENENSSESNFFGEDDIVGSDGDLNEERVSVNDEEGPNYQTFNPKKIFTPEFFIGLLFSTKKEFRKAIQSHGVNTKRSLRFTKNDKGKVYVRCDEEDCTWKMNAVKVRRRANVNNQPTARNPQSNGTCMVQRTQFRQPRSHLDHPPEDGSQHVSVHPPDAASQHVTVQRILLLPAQQAKTEDEDSLSHHVGTLSRPQSEVILLLRVPGPSMFN</sequence>
<keyword evidence="4" id="KW-1185">Reference proteome</keyword>
<reference evidence="3" key="1">
    <citation type="submission" date="2019-10" db="EMBL/GenBank/DDBJ databases">
        <authorList>
            <person name="Zhang R."/>
            <person name="Pan Y."/>
            <person name="Wang J."/>
            <person name="Ma R."/>
            <person name="Yu S."/>
        </authorList>
    </citation>
    <scope>NUCLEOTIDE SEQUENCE</scope>
    <source>
        <strain evidence="3">LA-IB0</strain>
        <tissue evidence="3">Leaf</tissue>
    </source>
</reference>
<organism evidence="3 4">
    <name type="scientific">Buddleja alternifolia</name>
    <dbReference type="NCBI Taxonomy" id="168488"/>
    <lineage>
        <taxon>Eukaryota</taxon>
        <taxon>Viridiplantae</taxon>
        <taxon>Streptophyta</taxon>
        <taxon>Embryophyta</taxon>
        <taxon>Tracheophyta</taxon>
        <taxon>Spermatophyta</taxon>
        <taxon>Magnoliopsida</taxon>
        <taxon>eudicotyledons</taxon>
        <taxon>Gunneridae</taxon>
        <taxon>Pentapetalae</taxon>
        <taxon>asterids</taxon>
        <taxon>lamiids</taxon>
        <taxon>Lamiales</taxon>
        <taxon>Scrophulariaceae</taxon>
        <taxon>Buddlejeae</taxon>
        <taxon>Buddleja</taxon>
    </lineage>
</organism>
<feature type="domain" description="Transposase MuDR plant" evidence="2">
    <location>
        <begin position="95"/>
        <end position="150"/>
    </location>
</feature>
<dbReference type="Pfam" id="PF03108">
    <property type="entry name" value="DBD_Tnp_Mut"/>
    <property type="match status" value="1"/>
</dbReference>
<feature type="compositionally biased region" description="Basic and acidic residues" evidence="1">
    <location>
        <begin position="181"/>
        <end position="191"/>
    </location>
</feature>
<dbReference type="InterPro" id="IPR004332">
    <property type="entry name" value="Transposase_MuDR"/>
</dbReference>
<proteinExistence type="predicted"/>
<dbReference type="AlphaFoldDB" id="A0AAV6XLF3"/>
<gene>
    <name evidence="3" type="ORF">BUALT_Bualt04G0001100</name>
</gene>
<accession>A0AAV6XLF3</accession>